<comment type="domain">
    <text evidence="3">Contains a C-terminal catalytic domain, and an N-terminal region which modulates catalytic activity.</text>
</comment>
<dbReference type="HAMAP" id="MF_00099">
    <property type="entry name" value="CheB_chemtxs"/>
    <property type="match status" value="1"/>
</dbReference>
<dbReference type="InterPro" id="IPR000673">
    <property type="entry name" value="Sig_transdc_resp-reg_Me-estase"/>
</dbReference>
<dbReference type="GO" id="GO:0005737">
    <property type="term" value="C:cytoplasm"/>
    <property type="evidence" value="ECO:0007669"/>
    <property type="project" value="UniProtKB-SubCell"/>
</dbReference>
<dbReference type="Gene3D" id="3.40.50.180">
    <property type="entry name" value="Methylesterase CheB, C-terminal domain"/>
    <property type="match status" value="1"/>
</dbReference>
<dbReference type="AlphaFoldDB" id="G2KSC3"/>
<dbReference type="Proteomes" id="UP000009286">
    <property type="component" value="Chromosome"/>
</dbReference>
<keyword evidence="9" id="KW-1185">Reference proteome</keyword>
<feature type="domain" description="CheB-type methylesterase" evidence="7">
    <location>
        <begin position="180"/>
        <end position="374"/>
    </location>
</feature>
<evidence type="ECO:0000259" key="6">
    <source>
        <dbReference type="PROSITE" id="PS50110"/>
    </source>
</evidence>
<dbReference type="Pfam" id="PF00072">
    <property type="entry name" value="Response_reg"/>
    <property type="match status" value="1"/>
</dbReference>
<dbReference type="HOGENOM" id="CLU_000445_51_0_5"/>
<dbReference type="PROSITE" id="PS50110">
    <property type="entry name" value="RESPONSE_REGULATORY"/>
    <property type="match status" value="1"/>
</dbReference>
<dbReference type="SUPFAM" id="SSF52172">
    <property type="entry name" value="CheY-like"/>
    <property type="match status" value="1"/>
</dbReference>
<dbReference type="InterPro" id="IPR011006">
    <property type="entry name" value="CheY-like_superfamily"/>
</dbReference>
<reference evidence="8 9" key="1">
    <citation type="journal article" date="2011" name="BMC Genomics">
        <title>Genomic insights into an obligate epibiotic bacterial predator: Micavibrio aeruginosavorus ARL-13.</title>
        <authorList>
            <person name="Wang Z."/>
            <person name="Kadouri D."/>
            <person name="Wu M."/>
        </authorList>
    </citation>
    <scope>NUCLEOTIDE SEQUENCE [LARGE SCALE GENOMIC DNA]</scope>
    <source>
        <strain evidence="8 9">ARL-13</strain>
    </source>
</reference>
<dbReference type="Pfam" id="PF01339">
    <property type="entry name" value="CheB_methylest"/>
    <property type="match status" value="1"/>
</dbReference>
<dbReference type="GO" id="GO:0050568">
    <property type="term" value="F:protein-glutamine glutaminase activity"/>
    <property type="evidence" value="ECO:0007669"/>
    <property type="project" value="UniProtKB-UniRule"/>
</dbReference>
<evidence type="ECO:0000313" key="9">
    <source>
        <dbReference type="Proteomes" id="UP000009286"/>
    </source>
</evidence>
<dbReference type="RefSeq" id="WP_014102029.1">
    <property type="nucleotide sequence ID" value="NC_016026.1"/>
</dbReference>
<evidence type="ECO:0000256" key="4">
    <source>
        <dbReference type="PROSITE-ProRule" id="PRU00050"/>
    </source>
</evidence>
<comment type="catalytic activity">
    <reaction evidence="3">
        <text>L-glutaminyl-[protein] + H2O = L-glutamyl-[protein] + NH4(+)</text>
        <dbReference type="Rhea" id="RHEA:16441"/>
        <dbReference type="Rhea" id="RHEA-COMP:10207"/>
        <dbReference type="Rhea" id="RHEA-COMP:10208"/>
        <dbReference type="ChEBI" id="CHEBI:15377"/>
        <dbReference type="ChEBI" id="CHEBI:28938"/>
        <dbReference type="ChEBI" id="CHEBI:29973"/>
        <dbReference type="ChEBI" id="CHEBI:30011"/>
        <dbReference type="EC" id="3.5.1.44"/>
    </reaction>
</comment>
<dbReference type="CDD" id="cd16432">
    <property type="entry name" value="CheB_Rec"/>
    <property type="match status" value="1"/>
</dbReference>
<dbReference type="SUPFAM" id="SSF52738">
    <property type="entry name" value="Methylesterase CheB, C-terminal domain"/>
    <property type="match status" value="1"/>
</dbReference>
<dbReference type="eggNOG" id="COG2201">
    <property type="taxonomic scope" value="Bacteria"/>
</dbReference>
<dbReference type="CDD" id="cd17541">
    <property type="entry name" value="REC_CheB-like"/>
    <property type="match status" value="1"/>
</dbReference>
<dbReference type="OrthoDB" id="9793421at2"/>
<evidence type="ECO:0000256" key="3">
    <source>
        <dbReference type="HAMAP-Rule" id="MF_00099"/>
    </source>
</evidence>
<feature type="active site" evidence="3 4">
    <location>
        <position position="192"/>
    </location>
</feature>
<dbReference type="EMBL" id="CP002382">
    <property type="protein sequence ID" value="AEP08806.1"/>
    <property type="molecule type" value="Genomic_DNA"/>
</dbReference>
<dbReference type="InterPro" id="IPR035909">
    <property type="entry name" value="CheB_C"/>
</dbReference>
<dbReference type="PROSITE" id="PS50122">
    <property type="entry name" value="CHEB"/>
    <property type="match status" value="1"/>
</dbReference>
<comment type="similarity">
    <text evidence="3">Belongs to the CheB family.</text>
</comment>
<evidence type="ECO:0000256" key="5">
    <source>
        <dbReference type="PROSITE-ProRule" id="PRU00169"/>
    </source>
</evidence>
<proteinExistence type="inferred from homology"/>
<dbReference type="GO" id="GO:0000156">
    <property type="term" value="F:phosphorelay response regulator activity"/>
    <property type="evidence" value="ECO:0007669"/>
    <property type="project" value="InterPro"/>
</dbReference>
<evidence type="ECO:0000256" key="2">
    <source>
        <dbReference type="ARBA" id="ARBA00048267"/>
    </source>
</evidence>
<keyword evidence="3" id="KW-0963">Cytoplasm</keyword>
<dbReference type="InterPro" id="IPR008248">
    <property type="entry name" value="CheB-like"/>
</dbReference>
<comment type="function">
    <text evidence="3">Involved in chemotaxis. Part of a chemotaxis signal transduction system that modulates chemotaxis in response to various stimuli. Catalyzes the demethylation of specific methylglutamate residues introduced into the chemoreceptors (methyl-accepting chemotaxis proteins or MCP) by CheR. Also mediates the irreversible deamidation of specific glutamine residues to glutamic acid.</text>
</comment>
<comment type="catalytic activity">
    <reaction evidence="2 3">
        <text>[protein]-L-glutamate 5-O-methyl ester + H2O = L-glutamyl-[protein] + methanol + H(+)</text>
        <dbReference type="Rhea" id="RHEA:23236"/>
        <dbReference type="Rhea" id="RHEA-COMP:10208"/>
        <dbReference type="Rhea" id="RHEA-COMP:10311"/>
        <dbReference type="ChEBI" id="CHEBI:15377"/>
        <dbReference type="ChEBI" id="CHEBI:15378"/>
        <dbReference type="ChEBI" id="CHEBI:17790"/>
        <dbReference type="ChEBI" id="CHEBI:29973"/>
        <dbReference type="ChEBI" id="CHEBI:82795"/>
        <dbReference type="EC" id="3.1.1.61"/>
    </reaction>
</comment>
<organism evidence="8 9">
    <name type="scientific">Micavibrio aeruginosavorus (strain ARL-13)</name>
    <dbReference type="NCBI Taxonomy" id="856793"/>
    <lineage>
        <taxon>Bacteria</taxon>
        <taxon>Pseudomonadati</taxon>
        <taxon>Bdellovibrionota</taxon>
        <taxon>Bdellovibrionia</taxon>
        <taxon>Bdellovibrionales</taxon>
        <taxon>Pseudobdellovibrionaceae</taxon>
        <taxon>Micavibrio</taxon>
    </lineage>
</organism>
<feature type="domain" description="Response regulatory" evidence="6">
    <location>
        <begin position="7"/>
        <end position="125"/>
    </location>
</feature>
<feature type="active site" evidence="3 4">
    <location>
        <position position="314"/>
    </location>
</feature>
<dbReference type="GO" id="GO:0008984">
    <property type="term" value="F:protein-glutamate methylesterase activity"/>
    <property type="evidence" value="ECO:0007669"/>
    <property type="project" value="UniProtKB-UniRule"/>
</dbReference>
<dbReference type="GO" id="GO:0006935">
    <property type="term" value="P:chemotaxis"/>
    <property type="evidence" value="ECO:0007669"/>
    <property type="project" value="UniProtKB-UniRule"/>
</dbReference>
<evidence type="ECO:0000259" key="7">
    <source>
        <dbReference type="PROSITE" id="PS50122"/>
    </source>
</evidence>
<keyword evidence="3 5" id="KW-0597">Phosphoprotein</keyword>
<feature type="modified residue" description="4-aspartylphosphate" evidence="3 5">
    <location>
        <position position="58"/>
    </location>
</feature>
<sequence length="382" mass="41267">MDISPVRVMLVDDSVVVRGLLRNIIEKHNDLDIVAAAADGQTALRDYRTHRPDIVLMDVEMPHMDGLSALREILVHDPDARVIMCSSLTQAGAETTYQALHIGAVDCLAKPSSKSIDRGLTFEQELLLKLRTLGRNGAKRKAVSITARSSGVPELVSLSTPYMHKLGGDVVLRRMPDHLPPNFPLALAIGASTGGPKALVEFLTSVDKNIMLPIFITQHIPPGFSRFLAENIERKTGFPAHEAEEGMLVSPGHVYIAPGQKHMGVQKGIPKRITLTDGPPVNFCKPSVDVMLDSLEHAYGGHLLTVILTGMGADGHQSSRRMVVDGTHNILIAQDEESSVVWGMPGAVAKDGICHAVLPLSRIGAAVNKLVRRESIGDHHAN</sequence>
<gene>
    <name evidence="3" type="primary">cheB</name>
    <name evidence="8" type="ordered locus">MICA_469</name>
</gene>
<dbReference type="SMART" id="SM00448">
    <property type="entry name" value="REC"/>
    <property type="match status" value="1"/>
</dbReference>
<evidence type="ECO:0000256" key="1">
    <source>
        <dbReference type="ARBA" id="ARBA00022801"/>
    </source>
</evidence>
<dbReference type="PIRSF" id="PIRSF000876">
    <property type="entry name" value="RR_chemtxs_CheB"/>
    <property type="match status" value="1"/>
</dbReference>
<dbReference type="PANTHER" id="PTHR42872:SF3">
    <property type="entry name" value="PROTEIN-GLUTAMATE METHYLESTERASE_PROTEIN-GLUTAMINE GLUTAMINASE 1"/>
    <property type="match status" value="1"/>
</dbReference>
<dbReference type="Gene3D" id="3.40.50.2300">
    <property type="match status" value="1"/>
</dbReference>
<comment type="PTM">
    <text evidence="3">Phosphorylated by CheA. Phosphorylation of the N-terminal regulatory domain activates the methylesterase activity.</text>
</comment>
<dbReference type="EC" id="3.5.1.44" evidence="3"/>
<dbReference type="STRING" id="856793.MICA_469"/>
<dbReference type="EC" id="3.1.1.61" evidence="3"/>
<dbReference type="KEGG" id="mai:MICA_469"/>
<protein>
    <recommendedName>
        <fullName evidence="3">Protein-glutamate methylesterase/protein-glutamine glutaminase</fullName>
        <ecNumber evidence="3">3.1.1.61</ecNumber>
        <ecNumber evidence="3">3.5.1.44</ecNumber>
    </recommendedName>
</protein>
<dbReference type="NCBIfam" id="NF001965">
    <property type="entry name" value="PRK00742.1"/>
    <property type="match status" value="1"/>
</dbReference>
<evidence type="ECO:0000313" key="8">
    <source>
        <dbReference type="EMBL" id="AEP08806.1"/>
    </source>
</evidence>
<dbReference type="PANTHER" id="PTHR42872">
    <property type="entry name" value="PROTEIN-GLUTAMATE METHYLESTERASE/PROTEIN-GLUTAMINE GLUTAMINASE"/>
    <property type="match status" value="1"/>
</dbReference>
<accession>G2KSC3</accession>
<keyword evidence="1 3" id="KW-0378">Hydrolase</keyword>
<name>G2KSC3_MICAA</name>
<keyword evidence="3 4" id="KW-0145">Chemotaxis</keyword>
<feature type="active site" evidence="3 4">
    <location>
        <position position="219"/>
    </location>
</feature>
<comment type="subcellular location">
    <subcellularLocation>
        <location evidence="3">Cytoplasm</location>
    </subcellularLocation>
</comment>
<dbReference type="InterPro" id="IPR001789">
    <property type="entry name" value="Sig_transdc_resp-reg_receiver"/>
</dbReference>